<accession>A0A841L1M5</accession>
<evidence type="ECO:0000256" key="1">
    <source>
        <dbReference type="ARBA" id="ARBA00004141"/>
    </source>
</evidence>
<evidence type="ECO:0000313" key="7">
    <source>
        <dbReference type="EMBL" id="MBB6216265.1"/>
    </source>
</evidence>
<dbReference type="GO" id="GO:0016874">
    <property type="term" value="F:ligase activity"/>
    <property type="evidence" value="ECO:0007669"/>
    <property type="project" value="UniProtKB-KW"/>
</dbReference>
<feature type="transmembrane region" description="Helical" evidence="5">
    <location>
        <begin position="73"/>
        <end position="92"/>
    </location>
</feature>
<evidence type="ECO:0000259" key="6">
    <source>
        <dbReference type="Pfam" id="PF04932"/>
    </source>
</evidence>
<dbReference type="RefSeq" id="WP_184310800.1">
    <property type="nucleotide sequence ID" value="NZ_JACHEN010000013.1"/>
</dbReference>
<protein>
    <submittedName>
        <fullName evidence="7">O-antigen ligase</fullName>
    </submittedName>
</protein>
<evidence type="ECO:0000256" key="5">
    <source>
        <dbReference type="SAM" id="Phobius"/>
    </source>
</evidence>
<dbReference type="AlphaFoldDB" id="A0A841L1M5"/>
<dbReference type="Pfam" id="PF04932">
    <property type="entry name" value="Wzy_C"/>
    <property type="match status" value="1"/>
</dbReference>
<dbReference type="PANTHER" id="PTHR37422:SF13">
    <property type="entry name" value="LIPOPOLYSACCHARIDE BIOSYNTHESIS PROTEIN PA4999-RELATED"/>
    <property type="match status" value="1"/>
</dbReference>
<comment type="caution">
    <text evidence="7">The sequence shown here is derived from an EMBL/GenBank/DDBJ whole genome shotgun (WGS) entry which is preliminary data.</text>
</comment>
<keyword evidence="7" id="KW-0436">Ligase</keyword>
<feature type="transmembrane region" description="Helical" evidence="5">
    <location>
        <begin position="12"/>
        <end position="35"/>
    </location>
</feature>
<dbReference type="InterPro" id="IPR051533">
    <property type="entry name" value="WaaL-like"/>
</dbReference>
<feature type="transmembrane region" description="Helical" evidence="5">
    <location>
        <begin position="344"/>
        <end position="362"/>
    </location>
</feature>
<feature type="transmembrane region" description="Helical" evidence="5">
    <location>
        <begin position="186"/>
        <end position="215"/>
    </location>
</feature>
<keyword evidence="4 5" id="KW-0472">Membrane</keyword>
<feature type="transmembrane region" description="Helical" evidence="5">
    <location>
        <begin position="303"/>
        <end position="323"/>
    </location>
</feature>
<comment type="subcellular location">
    <subcellularLocation>
        <location evidence="1">Membrane</location>
        <topology evidence="1">Multi-pass membrane protein</topology>
    </subcellularLocation>
</comment>
<reference evidence="7 8" key="1">
    <citation type="submission" date="2020-08" db="EMBL/GenBank/DDBJ databases">
        <title>Genomic Encyclopedia of Type Strains, Phase IV (KMG-IV): sequencing the most valuable type-strain genomes for metagenomic binning, comparative biology and taxonomic classification.</title>
        <authorList>
            <person name="Goeker M."/>
        </authorList>
    </citation>
    <scope>NUCLEOTIDE SEQUENCE [LARGE SCALE GENOMIC DNA]</scope>
    <source>
        <strain evidence="7 8">DSM 103526</strain>
    </source>
</reference>
<proteinExistence type="predicted"/>
<dbReference type="EMBL" id="JACHEN010000013">
    <property type="protein sequence ID" value="MBB6216265.1"/>
    <property type="molecule type" value="Genomic_DNA"/>
</dbReference>
<sequence>MGNDRIEQRIIMLAMIAASISAYMGYTVLLILGLYKIFKSKPLGMNFICKKNGLLCSIIVYLFFQLIQTQYTFYGLQAFTLIILQIVAYITIRDNFKTQEEYGDLINILVLGSIMISVIGIVQYFYLDPSVVPKSWIDKTVYNIQIRVYSTMYNPNVLGAYLVSMICITVTAIEEMRNRLFHVISLCLCSICLIFTYSRAALLALAVATVVLTALKKNKRYIIYGMIILILALMIDGSNYTQRMSPELASKDSSIGYRLEIYKAAMNIIQDHALFGTGLNTMQVYIDQYSTQIKAPVFHGHNLFLHTLAETGFIGFSLLLVMLGKAIKNAIEMVIYSQNKGIKTIGISMSMFYMTLLIQGITDAVVFAPQYAIFVWTMMAISDGIWMKLEKENRQHRWWRYEG</sequence>
<feature type="transmembrane region" description="Helical" evidence="5">
    <location>
        <begin position="104"/>
        <end position="126"/>
    </location>
</feature>
<name>A0A841L1M5_9FIRM</name>
<dbReference type="InterPro" id="IPR007016">
    <property type="entry name" value="O-antigen_ligase-rel_domated"/>
</dbReference>
<dbReference type="PANTHER" id="PTHR37422">
    <property type="entry name" value="TEICHURONIC ACID BIOSYNTHESIS PROTEIN TUAE"/>
    <property type="match status" value="1"/>
</dbReference>
<feature type="transmembrane region" description="Helical" evidence="5">
    <location>
        <begin position="221"/>
        <end position="240"/>
    </location>
</feature>
<evidence type="ECO:0000256" key="3">
    <source>
        <dbReference type="ARBA" id="ARBA00022989"/>
    </source>
</evidence>
<keyword evidence="2 5" id="KW-0812">Transmembrane</keyword>
<feature type="transmembrane region" description="Helical" evidence="5">
    <location>
        <begin position="47"/>
        <end position="67"/>
    </location>
</feature>
<evidence type="ECO:0000313" key="8">
    <source>
        <dbReference type="Proteomes" id="UP000579281"/>
    </source>
</evidence>
<gene>
    <name evidence="7" type="ORF">HNQ80_002364</name>
</gene>
<feature type="transmembrane region" description="Helical" evidence="5">
    <location>
        <begin position="368"/>
        <end position="387"/>
    </location>
</feature>
<organism evidence="7 8">
    <name type="scientific">Anaerosolibacter carboniphilus</name>
    <dbReference type="NCBI Taxonomy" id="1417629"/>
    <lineage>
        <taxon>Bacteria</taxon>
        <taxon>Bacillati</taxon>
        <taxon>Bacillota</taxon>
        <taxon>Clostridia</taxon>
        <taxon>Peptostreptococcales</taxon>
        <taxon>Thermotaleaceae</taxon>
        <taxon>Anaerosolibacter</taxon>
    </lineage>
</organism>
<evidence type="ECO:0000256" key="2">
    <source>
        <dbReference type="ARBA" id="ARBA00022692"/>
    </source>
</evidence>
<evidence type="ECO:0000256" key="4">
    <source>
        <dbReference type="ARBA" id="ARBA00023136"/>
    </source>
</evidence>
<dbReference type="GO" id="GO:0016020">
    <property type="term" value="C:membrane"/>
    <property type="evidence" value="ECO:0007669"/>
    <property type="project" value="UniProtKB-SubCell"/>
</dbReference>
<keyword evidence="8" id="KW-1185">Reference proteome</keyword>
<feature type="transmembrane region" description="Helical" evidence="5">
    <location>
        <begin position="157"/>
        <end position="174"/>
    </location>
</feature>
<dbReference type="Proteomes" id="UP000579281">
    <property type="component" value="Unassembled WGS sequence"/>
</dbReference>
<feature type="domain" description="O-antigen ligase-related" evidence="6">
    <location>
        <begin position="185"/>
        <end position="320"/>
    </location>
</feature>
<keyword evidence="3 5" id="KW-1133">Transmembrane helix</keyword>